<dbReference type="Pfam" id="PF00400">
    <property type="entry name" value="WD40"/>
    <property type="match status" value="4"/>
</dbReference>
<dbReference type="GO" id="GO:0000445">
    <property type="term" value="C:THO complex part of transcription export complex"/>
    <property type="evidence" value="ECO:0007669"/>
    <property type="project" value="TreeGrafter"/>
</dbReference>
<protein>
    <recommendedName>
        <fullName evidence="7">Anaphase-promoting complex subunit 4 WD40 domain-containing protein</fullName>
    </recommendedName>
</protein>
<dbReference type="PROSITE" id="PS50082">
    <property type="entry name" value="WD_REPEATS_2"/>
    <property type="match status" value="2"/>
</dbReference>
<feature type="repeat" description="WD" evidence="4">
    <location>
        <begin position="84"/>
        <end position="127"/>
    </location>
</feature>
<sequence>MAFRRGRSEQYSLPVQSVAQLEDAQKFFDKFRSELYRDLYVSGQDLRHVAFNNSGTKMSCIQADANIRIWSTDKPDLKGSVEIRNAHEKMVESISWSPLHESHLLSCGSLDTTIKLWDARNKVKLKQFNSEGSNCIVRYSNDGKYIIIGMKDGTIKVVDGDLMNQSEDSLRVIGSLRERAEDVYEIAWSNSSSVFCVALSNGSVRVCRIVPEEPEGEQVKVMVTLRGHRTAVNTLAFDPKGKYLAVGTNEGIVSLWDVHEWICERTLSMFDHAVMCIDFSHCGNYLAVASDSNVPIEIVHVPSETVVKTIKRQNYAIHPSIAWSPLRYSLAYTGEQHGLHLYKQN</sequence>
<dbReference type="InterPro" id="IPR036322">
    <property type="entry name" value="WD40_repeat_dom_sf"/>
</dbReference>
<dbReference type="GO" id="GO:0006406">
    <property type="term" value="P:mRNA export from nucleus"/>
    <property type="evidence" value="ECO:0007669"/>
    <property type="project" value="InterPro"/>
</dbReference>
<evidence type="ECO:0000256" key="2">
    <source>
        <dbReference type="ARBA" id="ARBA00022737"/>
    </source>
</evidence>
<name>A0A642UXY2_9ASCO</name>
<comment type="caution">
    <text evidence="5">The sequence shown here is derived from an EMBL/GenBank/DDBJ whole genome shotgun (WGS) entry which is preliminary data.</text>
</comment>
<organism evidence="5 6">
    <name type="scientific">Trichomonascus ciferrii</name>
    <dbReference type="NCBI Taxonomy" id="44093"/>
    <lineage>
        <taxon>Eukaryota</taxon>
        <taxon>Fungi</taxon>
        <taxon>Dikarya</taxon>
        <taxon>Ascomycota</taxon>
        <taxon>Saccharomycotina</taxon>
        <taxon>Dipodascomycetes</taxon>
        <taxon>Dipodascales</taxon>
        <taxon>Trichomonascaceae</taxon>
        <taxon>Trichomonascus</taxon>
        <taxon>Trichomonascus ciferrii complex</taxon>
    </lineage>
</organism>
<feature type="repeat" description="WD" evidence="4">
    <location>
        <begin position="225"/>
        <end position="258"/>
    </location>
</feature>
<dbReference type="Proteomes" id="UP000761534">
    <property type="component" value="Unassembled WGS sequence"/>
</dbReference>
<evidence type="ECO:0000256" key="3">
    <source>
        <dbReference type="ARBA" id="ARBA00046343"/>
    </source>
</evidence>
<evidence type="ECO:0000313" key="6">
    <source>
        <dbReference type="Proteomes" id="UP000761534"/>
    </source>
</evidence>
<dbReference type="EMBL" id="SWFS01000420">
    <property type="protein sequence ID" value="KAA8905024.1"/>
    <property type="molecule type" value="Genomic_DNA"/>
</dbReference>
<comment type="similarity">
    <text evidence="3">Belongs to the THOC3 family.</text>
</comment>
<dbReference type="VEuPathDB" id="FungiDB:TRICI_005352"/>
<dbReference type="AlphaFoldDB" id="A0A642UXY2"/>
<evidence type="ECO:0000256" key="1">
    <source>
        <dbReference type="ARBA" id="ARBA00022574"/>
    </source>
</evidence>
<dbReference type="PROSITE" id="PS50294">
    <property type="entry name" value="WD_REPEATS_REGION"/>
    <property type="match status" value="2"/>
</dbReference>
<dbReference type="PANTHER" id="PTHR22839">
    <property type="entry name" value="THO COMPLEX SUBUNIT 3 THO3"/>
    <property type="match status" value="1"/>
</dbReference>
<evidence type="ECO:0000256" key="4">
    <source>
        <dbReference type="PROSITE-ProRule" id="PRU00221"/>
    </source>
</evidence>
<keyword evidence="2" id="KW-0677">Repeat</keyword>
<gene>
    <name evidence="5" type="ORF">TRICI_005352</name>
</gene>
<dbReference type="InterPro" id="IPR001680">
    <property type="entry name" value="WD40_rpt"/>
</dbReference>
<dbReference type="OrthoDB" id="340259at2759"/>
<dbReference type="SUPFAM" id="SSF50978">
    <property type="entry name" value="WD40 repeat-like"/>
    <property type="match status" value="1"/>
</dbReference>
<keyword evidence="1 4" id="KW-0853">WD repeat</keyword>
<dbReference type="InterPro" id="IPR015943">
    <property type="entry name" value="WD40/YVTN_repeat-like_dom_sf"/>
</dbReference>
<accession>A0A642UXY2</accession>
<evidence type="ECO:0008006" key="7">
    <source>
        <dbReference type="Google" id="ProtNLM"/>
    </source>
</evidence>
<evidence type="ECO:0000313" key="5">
    <source>
        <dbReference type="EMBL" id="KAA8905024.1"/>
    </source>
</evidence>
<dbReference type="PANTHER" id="PTHR22839:SF0">
    <property type="entry name" value="THO COMPLEX SUBUNIT 3"/>
    <property type="match status" value="1"/>
</dbReference>
<dbReference type="SMART" id="SM00320">
    <property type="entry name" value="WD40"/>
    <property type="match status" value="6"/>
</dbReference>
<keyword evidence="6" id="KW-1185">Reference proteome</keyword>
<reference evidence="5" key="1">
    <citation type="journal article" date="2019" name="G3 (Bethesda)">
        <title>Genome Assemblies of Two Rare Opportunistic Yeast Pathogens: Diutina rugosa (syn. Candida rugosa) and Trichomonascus ciferrii (syn. Candida ciferrii).</title>
        <authorList>
            <person name="Mixao V."/>
            <person name="Saus E."/>
            <person name="Hansen A.P."/>
            <person name="Lass-Florl C."/>
            <person name="Gabaldon T."/>
        </authorList>
    </citation>
    <scope>NUCLEOTIDE SEQUENCE</scope>
    <source>
        <strain evidence="5">CBS 4856</strain>
    </source>
</reference>
<proteinExistence type="inferred from homology"/>
<dbReference type="Gene3D" id="2.130.10.10">
    <property type="entry name" value="YVTN repeat-like/Quinoprotein amine dehydrogenase"/>
    <property type="match status" value="2"/>
</dbReference>
<dbReference type="InterPro" id="IPR040132">
    <property type="entry name" value="Tex1/THOC3"/>
</dbReference>